<evidence type="ECO:0000256" key="7">
    <source>
        <dbReference type="SAM" id="SignalP"/>
    </source>
</evidence>
<comment type="similarity">
    <text evidence="6">Belongs to the protease inhibitor I19 family.</text>
</comment>
<evidence type="ECO:0000256" key="4">
    <source>
        <dbReference type="ARBA" id="ARBA00022900"/>
    </source>
</evidence>
<gene>
    <name evidence="9" type="ORF">CLUMA_CG010886</name>
</gene>
<keyword evidence="4" id="KW-0722">Serine protease inhibitor</keyword>
<evidence type="ECO:0000256" key="5">
    <source>
        <dbReference type="ARBA" id="ARBA00023157"/>
    </source>
</evidence>
<dbReference type="AlphaFoldDB" id="A0A1J1IGB8"/>
<dbReference type="SUPFAM" id="SSF57283">
    <property type="entry name" value="PMP inhibitors"/>
    <property type="match status" value="1"/>
</dbReference>
<protein>
    <submittedName>
        <fullName evidence="9">CLUMA_CG010886, isoform A</fullName>
    </submittedName>
</protein>
<keyword evidence="10" id="KW-1185">Reference proteome</keyword>
<evidence type="ECO:0000256" key="2">
    <source>
        <dbReference type="ARBA" id="ARBA00022525"/>
    </source>
</evidence>
<evidence type="ECO:0000313" key="10">
    <source>
        <dbReference type="Proteomes" id="UP000183832"/>
    </source>
</evidence>
<keyword evidence="7" id="KW-0732">Signal</keyword>
<dbReference type="InterPro" id="IPR008037">
    <property type="entry name" value="Pacifastin_dom"/>
</dbReference>
<sequence length="97" mass="11048">MKLLILTTFTFIILSTKETLTTSLHKDDVAREYINIKATTEMFDGSDQPDENILSLSIDRCSPNDVKFEECNFCKCALNGRGWLCTRWDCSGQDSDE</sequence>
<keyword evidence="2" id="KW-0964">Secreted</keyword>
<evidence type="ECO:0000256" key="3">
    <source>
        <dbReference type="ARBA" id="ARBA00022690"/>
    </source>
</evidence>
<feature type="domain" description="Pacifastin" evidence="8">
    <location>
        <begin position="61"/>
        <end position="92"/>
    </location>
</feature>
<accession>A0A1J1IGB8</accession>
<organism evidence="9 10">
    <name type="scientific">Clunio marinus</name>
    <dbReference type="NCBI Taxonomy" id="568069"/>
    <lineage>
        <taxon>Eukaryota</taxon>
        <taxon>Metazoa</taxon>
        <taxon>Ecdysozoa</taxon>
        <taxon>Arthropoda</taxon>
        <taxon>Hexapoda</taxon>
        <taxon>Insecta</taxon>
        <taxon>Pterygota</taxon>
        <taxon>Neoptera</taxon>
        <taxon>Endopterygota</taxon>
        <taxon>Diptera</taxon>
        <taxon>Nematocera</taxon>
        <taxon>Chironomoidea</taxon>
        <taxon>Chironomidae</taxon>
        <taxon>Clunio</taxon>
    </lineage>
</organism>
<proteinExistence type="inferred from homology"/>
<name>A0A1J1IGB8_9DIPT</name>
<evidence type="ECO:0000259" key="8">
    <source>
        <dbReference type="Pfam" id="PF05375"/>
    </source>
</evidence>
<reference evidence="9 10" key="1">
    <citation type="submission" date="2015-04" db="EMBL/GenBank/DDBJ databases">
        <authorList>
            <person name="Syromyatnikov M.Y."/>
            <person name="Popov V.N."/>
        </authorList>
    </citation>
    <scope>NUCLEOTIDE SEQUENCE [LARGE SCALE GENOMIC DNA]</scope>
</reference>
<dbReference type="EMBL" id="CVRI01000047">
    <property type="protein sequence ID" value="CRK97497.1"/>
    <property type="molecule type" value="Genomic_DNA"/>
</dbReference>
<evidence type="ECO:0000313" key="9">
    <source>
        <dbReference type="EMBL" id="CRK97497.1"/>
    </source>
</evidence>
<dbReference type="InterPro" id="IPR036201">
    <property type="entry name" value="Pacifastin_dom_sf"/>
</dbReference>
<feature type="chain" id="PRO_5012091325" evidence="7">
    <location>
        <begin position="22"/>
        <end position="97"/>
    </location>
</feature>
<dbReference type="Pfam" id="PF05375">
    <property type="entry name" value="Pacifastin_I"/>
    <property type="match status" value="1"/>
</dbReference>
<comment type="subcellular location">
    <subcellularLocation>
        <location evidence="1">Secreted</location>
    </subcellularLocation>
</comment>
<feature type="signal peptide" evidence="7">
    <location>
        <begin position="1"/>
        <end position="21"/>
    </location>
</feature>
<keyword evidence="3" id="KW-0646">Protease inhibitor</keyword>
<dbReference type="Proteomes" id="UP000183832">
    <property type="component" value="Unassembled WGS sequence"/>
</dbReference>
<dbReference type="GO" id="GO:0005576">
    <property type="term" value="C:extracellular region"/>
    <property type="evidence" value="ECO:0007669"/>
    <property type="project" value="UniProtKB-SubCell"/>
</dbReference>
<dbReference type="GO" id="GO:0004867">
    <property type="term" value="F:serine-type endopeptidase inhibitor activity"/>
    <property type="evidence" value="ECO:0007669"/>
    <property type="project" value="UniProtKB-KW"/>
</dbReference>
<keyword evidence="5" id="KW-1015">Disulfide bond</keyword>
<evidence type="ECO:0000256" key="6">
    <source>
        <dbReference type="ARBA" id="ARBA00029459"/>
    </source>
</evidence>
<evidence type="ECO:0000256" key="1">
    <source>
        <dbReference type="ARBA" id="ARBA00004613"/>
    </source>
</evidence>